<gene>
    <name evidence="1" type="ORF">Q6237_12365</name>
</gene>
<name>A0ABU0VK31_9GAMM</name>
<reference evidence="1" key="1">
    <citation type="submission" date="2023-07" db="EMBL/GenBank/DDBJ databases">
        <title>In vitro acaricidal activity of Serratia ureilytica strains isolated from Mimosa pudica nodules againts the dust mite Tyrophagus putrescentiae.</title>
        <authorList>
            <person name="Wong-Villareal A."/>
            <person name="Cerqueda-Garcia D."/>
        </authorList>
    </citation>
    <scope>NUCLEOTIDE SEQUENCE</scope>
    <source>
        <strain evidence="1">UTS2</strain>
    </source>
</reference>
<sequence>MDTNPIHAVKEIEVIPSTWAEGNGPKKVNKLLESGEWILISTVSGTDRYGYPIHEWVLGRIV</sequence>
<dbReference type="RefSeq" id="WP_262942364.1">
    <property type="nucleotide sequence ID" value="NZ_JAIQCT010000003.1"/>
</dbReference>
<protein>
    <submittedName>
        <fullName evidence="1">Uncharacterized protein</fullName>
    </submittedName>
</protein>
<evidence type="ECO:0000313" key="1">
    <source>
        <dbReference type="EMBL" id="MDQ1861779.1"/>
    </source>
</evidence>
<proteinExistence type="predicted"/>
<dbReference type="Proteomes" id="UP001177872">
    <property type="component" value="Unassembled WGS sequence"/>
</dbReference>
<accession>A0ABU0VK31</accession>
<dbReference type="EMBL" id="JAVCZN010000004">
    <property type="protein sequence ID" value="MDQ1861779.1"/>
    <property type="molecule type" value="Genomic_DNA"/>
</dbReference>
<keyword evidence="2" id="KW-1185">Reference proteome</keyword>
<evidence type="ECO:0000313" key="2">
    <source>
        <dbReference type="Proteomes" id="UP001177872"/>
    </source>
</evidence>
<comment type="caution">
    <text evidence="1">The sequence shown here is derived from an EMBL/GenBank/DDBJ whole genome shotgun (WGS) entry which is preliminary data.</text>
</comment>
<organism evidence="1 2">
    <name type="scientific">Serratia ureilytica</name>
    <dbReference type="NCBI Taxonomy" id="300181"/>
    <lineage>
        <taxon>Bacteria</taxon>
        <taxon>Pseudomonadati</taxon>
        <taxon>Pseudomonadota</taxon>
        <taxon>Gammaproteobacteria</taxon>
        <taxon>Enterobacterales</taxon>
        <taxon>Yersiniaceae</taxon>
        <taxon>Serratia</taxon>
    </lineage>
</organism>